<dbReference type="InterPro" id="IPR018060">
    <property type="entry name" value="HTH_AraC"/>
</dbReference>
<dbReference type="PRINTS" id="PR00032">
    <property type="entry name" value="HTHARAC"/>
</dbReference>
<dbReference type="InterPro" id="IPR014710">
    <property type="entry name" value="RmlC-like_jellyroll"/>
</dbReference>
<proteinExistence type="predicted"/>
<accession>A0A941EPT9</accession>
<protein>
    <submittedName>
        <fullName evidence="6">Helix-turn-helix transcriptional regulator</fullName>
    </submittedName>
</protein>
<evidence type="ECO:0000313" key="6">
    <source>
        <dbReference type="EMBL" id="MBR7835697.1"/>
    </source>
</evidence>
<dbReference type="GO" id="GO:0043565">
    <property type="term" value="F:sequence-specific DNA binding"/>
    <property type="evidence" value="ECO:0007669"/>
    <property type="project" value="InterPro"/>
</dbReference>
<comment type="caution">
    <text evidence="6">The sequence shown here is derived from an EMBL/GenBank/DDBJ whole genome shotgun (WGS) entry which is preliminary data.</text>
</comment>
<keyword evidence="4" id="KW-0804">Transcription</keyword>
<dbReference type="PANTHER" id="PTHR46796">
    <property type="entry name" value="HTH-TYPE TRANSCRIPTIONAL ACTIVATOR RHAS-RELATED"/>
    <property type="match status" value="1"/>
</dbReference>
<dbReference type="PROSITE" id="PS01124">
    <property type="entry name" value="HTH_ARAC_FAMILY_2"/>
    <property type="match status" value="1"/>
</dbReference>
<dbReference type="InterPro" id="IPR020449">
    <property type="entry name" value="Tscrpt_reg_AraC-type_HTH"/>
</dbReference>
<keyword evidence="1" id="KW-0805">Transcription regulation</keyword>
<evidence type="ECO:0000256" key="1">
    <source>
        <dbReference type="ARBA" id="ARBA00023015"/>
    </source>
</evidence>
<dbReference type="PROSITE" id="PS00041">
    <property type="entry name" value="HTH_ARAC_FAMILY_1"/>
    <property type="match status" value="1"/>
</dbReference>
<name>A0A941EPT9_9ACTN</name>
<evidence type="ECO:0000256" key="2">
    <source>
        <dbReference type="ARBA" id="ARBA00023125"/>
    </source>
</evidence>
<reference evidence="6" key="1">
    <citation type="submission" date="2021-04" db="EMBL/GenBank/DDBJ databases">
        <title>Genome based classification of Actinospica acidithermotolerans sp. nov., an actinobacterium isolated from an Indonesian hot spring.</title>
        <authorList>
            <person name="Kusuma A.B."/>
            <person name="Putra K.E."/>
            <person name="Nafisah S."/>
            <person name="Loh J."/>
            <person name="Nouioui I."/>
            <person name="Goodfellow M."/>
        </authorList>
    </citation>
    <scope>NUCLEOTIDE SEQUENCE</scope>
    <source>
        <strain evidence="6">CSCA 57</strain>
    </source>
</reference>
<dbReference type="Proteomes" id="UP000675781">
    <property type="component" value="Unassembled WGS sequence"/>
</dbReference>
<dbReference type="Gene3D" id="1.10.10.60">
    <property type="entry name" value="Homeodomain-like"/>
    <property type="match status" value="1"/>
</dbReference>
<dbReference type="RefSeq" id="WP_212530188.1">
    <property type="nucleotide sequence ID" value="NZ_JAGSOG010000105.1"/>
</dbReference>
<dbReference type="InterPro" id="IPR037923">
    <property type="entry name" value="HTH-like"/>
</dbReference>
<dbReference type="InterPro" id="IPR050204">
    <property type="entry name" value="AraC_XylS_family_regulators"/>
</dbReference>
<dbReference type="SUPFAM" id="SSF46689">
    <property type="entry name" value="Homeodomain-like"/>
    <property type="match status" value="1"/>
</dbReference>
<evidence type="ECO:0000313" key="7">
    <source>
        <dbReference type="Proteomes" id="UP000675781"/>
    </source>
</evidence>
<evidence type="ECO:0000259" key="5">
    <source>
        <dbReference type="PROSITE" id="PS01124"/>
    </source>
</evidence>
<sequence>MPSASHYLTPPTEVRALGLAVTGVGRISGQRQARVGRTLAGYAGVLLTEGAGTLELHGRPGRHELRAGSFFWLPPGIAHTYGPGPEGWSEYWILFEGPAAARYEELGYLGGGCAAIDPADPDATRSRLAGLLSLAGRPESLAGHIQAAAELHALICAVGTARIAHTAPEPARRDVGRRALALFDRDAHRPIGIGEVAHELAVSRDTLATAVRELTGSTPTEYLTRLRLNRSKTLLADTDLPVFRVARDVGFPDPAYFTRVFTKYTGVSPTTFRRQQQS</sequence>
<dbReference type="PANTHER" id="PTHR46796:SF7">
    <property type="entry name" value="ARAC FAMILY TRANSCRIPTIONAL REGULATOR"/>
    <property type="match status" value="1"/>
</dbReference>
<evidence type="ECO:0000256" key="4">
    <source>
        <dbReference type="ARBA" id="ARBA00023163"/>
    </source>
</evidence>
<dbReference type="InterPro" id="IPR009057">
    <property type="entry name" value="Homeodomain-like_sf"/>
</dbReference>
<keyword evidence="7" id="KW-1185">Reference proteome</keyword>
<organism evidence="6 7">
    <name type="scientific">Actinospica durhamensis</name>
    <dbReference type="NCBI Taxonomy" id="1508375"/>
    <lineage>
        <taxon>Bacteria</taxon>
        <taxon>Bacillati</taxon>
        <taxon>Actinomycetota</taxon>
        <taxon>Actinomycetes</taxon>
        <taxon>Catenulisporales</taxon>
        <taxon>Actinospicaceae</taxon>
        <taxon>Actinospica</taxon>
    </lineage>
</organism>
<dbReference type="GO" id="GO:0003700">
    <property type="term" value="F:DNA-binding transcription factor activity"/>
    <property type="evidence" value="ECO:0007669"/>
    <property type="project" value="InterPro"/>
</dbReference>
<gene>
    <name evidence="6" type="ORF">KDL01_20645</name>
</gene>
<keyword evidence="3" id="KW-0010">Activator</keyword>
<dbReference type="Pfam" id="PF02311">
    <property type="entry name" value="AraC_binding"/>
    <property type="match status" value="1"/>
</dbReference>
<dbReference type="SMART" id="SM00342">
    <property type="entry name" value="HTH_ARAC"/>
    <property type="match status" value="1"/>
</dbReference>
<dbReference type="EMBL" id="JAGSOG010000105">
    <property type="protein sequence ID" value="MBR7835697.1"/>
    <property type="molecule type" value="Genomic_DNA"/>
</dbReference>
<dbReference type="InterPro" id="IPR018062">
    <property type="entry name" value="HTH_AraC-typ_CS"/>
</dbReference>
<dbReference type="AlphaFoldDB" id="A0A941EPT9"/>
<dbReference type="SUPFAM" id="SSF51215">
    <property type="entry name" value="Regulatory protein AraC"/>
    <property type="match status" value="1"/>
</dbReference>
<keyword evidence="2" id="KW-0238">DNA-binding</keyword>
<evidence type="ECO:0000256" key="3">
    <source>
        <dbReference type="ARBA" id="ARBA00023159"/>
    </source>
</evidence>
<dbReference type="InterPro" id="IPR003313">
    <property type="entry name" value="AraC-bd"/>
</dbReference>
<dbReference type="Pfam" id="PF12833">
    <property type="entry name" value="HTH_18"/>
    <property type="match status" value="1"/>
</dbReference>
<feature type="domain" description="HTH araC/xylS-type" evidence="5">
    <location>
        <begin position="177"/>
        <end position="275"/>
    </location>
</feature>
<dbReference type="Gene3D" id="2.60.120.10">
    <property type="entry name" value="Jelly Rolls"/>
    <property type="match status" value="1"/>
</dbReference>